<keyword evidence="2" id="KW-1185">Reference proteome</keyword>
<evidence type="ECO:0000313" key="1">
    <source>
        <dbReference type="EMBL" id="VUZ52249.1"/>
    </source>
</evidence>
<reference evidence="1 2" key="1">
    <citation type="submission" date="2019-07" db="EMBL/GenBank/DDBJ databases">
        <authorList>
            <person name="Jastrzebski P J."/>
            <person name="Paukszto L."/>
            <person name="Jastrzebski P J."/>
        </authorList>
    </citation>
    <scope>NUCLEOTIDE SEQUENCE [LARGE SCALE GENOMIC DNA]</scope>
    <source>
        <strain evidence="1 2">WMS-il1</strain>
    </source>
</reference>
<gene>
    <name evidence="1" type="ORF">WMSIL1_LOCUS10803</name>
</gene>
<protein>
    <submittedName>
        <fullName evidence="1">Uncharacterized protein</fullName>
    </submittedName>
</protein>
<organism evidence="1 2">
    <name type="scientific">Hymenolepis diminuta</name>
    <name type="common">Rat tapeworm</name>
    <dbReference type="NCBI Taxonomy" id="6216"/>
    <lineage>
        <taxon>Eukaryota</taxon>
        <taxon>Metazoa</taxon>
        <taxon>Spiralia</taxon>
        <taxon>Lophotrochozoa</taxon>
        <taxon>Platyhelminthes</taxon>
        <taxon>Cestoda</taxon>
        <taxon>Eucestoda</taxon>
        <taxon>Cyclophyllidea</taxon>
        <taxon>Hymenolepididae</taxon>
        <taxon>Hymenolepis</taxon>
    </lineage>
</organism>
<dbReference type="Proteomes" id="UP000321570">
    <property type="component" value="Unassembled WGS sequence"/>
</dbReference>
<dbReference type="EMBL" id="CABIJS010000477">
    <property type="protein sequence ID" value="VUZ52249.1"/>
    <property type="molecule type" value="Genomic_DNA"/>
</dbReference>
<accession>A0A564YZ01</accession>
<name>A0A564YZ01_HYMDI</name>
<dbReference type="AlphaFoldDB" id="A0A564YZ01"/>
<sequence length="59" mass="6368">FPKILPSATVIQTINDETKLYPSSIDSVKVTGLMHSMENLLPKVATARLVSDLAKILSA</sequence>
<evidence type="ECO:0000313" key="2">
    <source>
        <dbReference type="Proteomes" id="UP000321570"/>
    </source>
</evidence>
<proteinExistence type="predicted"/>
<feature type="non-terminal residue" evidence="1">
    <location>
        <position position="1"/>
    </location>
</feature>